<reference evidence="4" key="2">
    <citation type="journal article" date="2022" name="Microb. Genom.">
        <title>A chromosome-scale genome assembly of the tomato pathogen Cladosporium fulvum reveals a compartmentalized genome architecture and the presence of a dispensable chromosome.</title>
        <authorList>
            <person name="Zaccaron A.Z."/>
            <person name="Chen L.H."/>
            <person name="Samaras A."/>
            <person name="Stergiopoulos I."/>
        </authorList>
    </citation>
    <scope>NUCLEOTIDE SEQUENCE</scope>
    <source>
        <strain evidence="4">Race5_Kim</strain>
    </source>
</reference>
<evidence type="ECO:0000259" key="3">
    <source>
        <dbReference type="PROSITE" id="PS50238"/>
    </source>
</evidence>
<dbReference type="PANTHER" id="PTHR23176">
    <property type="entry name" value="RHO/RAC/CDC GTPASE-ACTIVATING PROTEIN"/>
    <property type="match status" value="1"/>
</dbReference>
<dbReference type="EMBL" id="CP090172">
    <property type="protein sequence ID" value="UJO22967.1"/>
    <property type="molecule type" value="Genomic_DNA"/>
</dbReference>
<dbReference type="InterPro" id="IPR050729">
    <property type="entry name" value="Rho-GAP"/>
</dbReference>
<organism evidence="4 5">
    <name type="scientific">Passalora fulva</name>
    <name type="common">Tomato leaf mold</name>
    <name type="synonym">Cladosporium fulvum</name>
    <dbReference type="NCBI Taxonomy" id="5499"/>
    <lineage>
        <taxon>Eukaryota</taxon>
        <taxon>Fungi</taxon>
        <taxon>Dikarya</taxon>
        <taxon>Ascomycota</taxon>
        <taxon>Pezizomycotina</taxon>
        <taxon>Dothideomycetes</taxon>
        <taxon>Dothideomycetidae</taxon>
        <taxon>Mycosphaerellales</taxon>
        <taxon>Mycosphaerellaceae</taxon>
        <taxon>Fulvia</taxon>
    </lineage>
</organism>
<dbReference type="Gene3D" id="1.10.555.10">
    <property type="entry name" value="Rho GTPase activation protein"/>
    <property type="match status" value="1"/>
</dbReference>
<feature type="compositionally biased region" description="Basic and acidic residues" evidence="2">
    <location>
        <begin position="606"/>
        <end position="622"/>
    </location>
</feature>
<feature type="compositionally biased region" description="Pro residues" evidence="2">
    <location>
        <begin position="69"/>
        <end position="78"/>
    </location>
</feature>
<dbReference type="GeneID" id="71992109"/>
<dbReference type="AlphaFoldDB" id="A0A9Q8PID5"/>
<evidence type="ECO:0000313" key="4">
    <source>
        <dbReference type="EMBL" id="UJO22967.1"/>
    </source>
</evidence>
<proteinExistence type="predicted"/>
<sequence>MPRHQQKPSELALQSKNPTLNLNHGPANGAIQQPQPPADSSPMNLQGVDLGSFGGGFEHDVAAGLTPLPSLPASPPGSPRQTNQTNRRDRSKSFLTNFKSRISPEQEQRQQKKELRQGSNEDDADRPPTSSTHSMASKIYTIRRNGSTPELSLVGSNEKLRKDSAEDRDAPPLPGPRPQPTPHQSEDSTTSQQRRQREQGVNRPRIFRSKSIRRDSDSNKSRPKMNTKDSFEHPPNTAPLQSDWPGSNARMQGKGKEADKRGKSAERVSAHQSEENLHGKSKQQGGGLRTSNPFGAGMKQISRTSKGFLGKFGRSGSSNKEREVTDAEYQLRVINLPLIEQTRITRISKKLSGCRDKTEYWMPSLPWRCIDYLNTNCENEGLYRIPGSGPQVKHWQRRFDTELDIDLLSEEVRDTNEIASMLKAWLRELPTEIMPVDLQKHLARELEEENPQYKNVGQPASQKLRDTLSDLPPFNYYLLFAITCHLSLLLTNKDRNKMDLNNLAVCVGPCLNLERWLFNYLVGDWRHCWQGCYTEKDALKIEEAVEAGHDPPAPSGSNHTDSASLESSMRATTLDDSASEAHSMDDRAISSGTGSTASRPMAGYDDNGKSHSRDNSRPRENAKPATYLPQGTKGFSNGAVGLGINDEPKRPSTADNRNAPIDGNMTGMQSINTNAGMNNRTSSTTTTPRMGHSRSRSDLPPTPVKTNADADWSFPVHAQR</sequence>
<reference evidence="4" key="1">
    <citation type="submission" date="2021-12" db="EMBL/GenBank/DDBJ databases">
        <authorList>
            <person name="Zaccaron A."/>
            <person name="Stergiopoulos I."/>
        </authorList>
    </citation>
    <scope>NUCLEOTIDE SEQUENCE</scope>
    <source>
        <strain evidence="4">Race5_Kim</strain>
    </source>
</reference>
<dbReference type="SUPFAM" id="SSF48350">
    <property type="entry name" value="GTPase activation domain, GAP"/>
    <property type="match status" value="1"/>
</dbReference>
<evidence type="ECO:0000256" key="1">
    <source>
        <dbReference type="ARBA" id="ARBA00022468"/>
    </source>
</evidence>
<gene>
    <name evidence="4" type="ORF">CLAFUR5_12231</name>
</gene>
<dbReference type="Proteomes" id="UP000756132">
    <property type="component" value="Chromosome 10"/>
</dbReference>
<dbReference type="InterPro" id="IPR000198">
    <property type="entry name" value="RhoGAP_dom"/>
</dbReference>
<dbReference type="PROSITE" id="PS50238">
    <property type="entry name" value="RHOGAP"/>
    <property type="match status" value="1"/>
</dbReference>
<dbReference type="InterPro" id="IPR008936">
    <property type="entry name" value="Rho_GTPase_activation_prot"/>
</dbReference>
<dbReference type="CDD" id="cd00159">
    <property type="entry name" value="RhoGAP"/>
    <property type="match status" value="1"/>
</dbReference>
<dbReference type="OMA" id="SGPQVKH"/>
<feature type="compositionally biased region" description="Basic and acidic residues" evidence="2">
    <location>
        <begin position="102"/>
        <end position="116"/>
    </location>
</feature>
<feature type="region of interest" description="Disordered" evidence="2">
    <location>
        <begin position="1"/>
        <end position="299"/>
    </location>
</feature>
<keyword evidence="1" id="KW-0343">GTPase activation</keyword>
<feature type="compositionally biased region" description="Basic and acidic residues" evidence="2">
    <location>
        <begin position="212"/>
        <end position="232"/>
    </location>
</feature>
<feature type="domain" description="Rho-GAP" evidence="3">
    <location>
        <begin position="349"/>
        <end position="552"/>
    </location>
</feature>
<feature type="compositionally biased region" description="Basic and acidic residues" evidence="2">
    <location>
        <begin position="254"/>
        <end position="278"/>
    </location>
</feature>
<evidence type="ECO:0000256" key="2">
    <source>
        <dbReference type="SAM" id="MobiDB-lite"/>
    </source>
</evidence>
<feature type="compositionally biased region" description="Basic and acidic residues" evidence="2">
    <location>
        <begin position="158"/>
        <end position="170"/>
    </location>
</feature>
<dbReference type="GO" id="GO:0007165">
    <property type="term" value="P:signal transduction"/>
    <property type="evidence" value="ECO:0007669"/>
    <property type="project" value="InterPro"/>
</dbReference>
<feature type="compositionally biased region" description="Polar residues" evidence="2">
    <location>
        <begin position="555"/>
        <end position="576"/>
    </location>
</feature>
<feature type="compositionally biased region" description="Polar residues" evidence="2">
    <location>
        <begin position="666"/>
        <end position="680"/>
    </location>
</feature>
<feature type="compositionally biased region" description="Polar residues" evidence="2">
    <location>
        <begin position="12"/>
        <end position="22"/>
    </location>
</feature>
<accession>A0A9Q8PID5</accession>
<dbReference type="GO" id="GO:0005096">
    <property type="term" value="F:GTPase activator activity"/>
    <property type="evidence" value="ECO:0007669"/>
    <property type="project" value="UniProtKB-KW"/>
</dbReference>
<dbReference type="PANTHER" id="PTHR23176:SF125">
    <property type="entry name" value="GTPASE ACTIVATOR (BEM2), PUTATIVE (AFU_ORTHOLOGUE AFUA_7G04450)-RELATED"/>
    <property type="match status" value="1"/>
</dbReference>
<dbReference type="KEGG" id="ffu:CLAFUR5_12231"/>
<dbReference type="Pfam" id="PF00620">
    <property type="entry name" value="RhoGAP"/>
    <property type="match status" value="1"/>
</dbReference>
<feature type="compositionally biased region" description="Pro residues" evidence="2">
    <location>
        <begin position="171"/>
        <end position="181"/>
    </location>
</feature>
<dbReference type="RefSeq" id="XP_047767333.1">
    <property type="nucleotide sequence ID" value="XM_047911379.1"/>
</dbReference>
<name>A0A9Q8PID5_PASFU</name>
<dbReference type="SMART" id="SM00324">
    <property type="entry name" value="RhoGAP"/>
    <property type="match status" value="1"/>
</dbReference>
<feature type="region of interest" description="Disordered" evidence="2">
    <location>
        <begin position="547"/>
        <end position="720"/>
    </location>
</feature>
<evidence type="ECO:0000313" key="5">
    <source>
        <dbReference type="Proteomes" id="UP000756132"/>
    </source>
</evidence>
<dbReference type="OrthoDB" id="185175at2759"/>
<keyword evidence="5" id="KW-1185">Reference proteome</keyword>
<dbReference type="GO" id="GO:0005938">
    <property type="term" value="C:cell cortex"/>
    <property type="evidence" value="ECO:0007669"/>
    <property type="project" value="UniProtKB-ARBA"/>
</dbReference>
<protein>
    <submittedName>
        <fullName evidence="4">Rho-type GTPase-activating protein 2</fullName>
    </submittedName>
</protein>